<dbReference type="NCBIfam" id="NF002969">
    <property type="entry name" value="PRK03643.1"/>
    <property type="match status" value="1"/>
</dbReference>
<dbReference type="Gene3D" id="1.10.1040.10">
    <property type="entry name" value="N-(1-d-carboxylethyl)-l-norvaline Dehydrogenase, domain 2"/>
    <property type="match status" value="1"/>
</dbReference>
<dbReference type="InterPro" id="IPR013118">
    <property type="entry name" value="Mannitol_DH_C"/>
</dbReference>
<organism evidence="5 6">
    <name type="scientific">Chitinophaga jiangningensis</name>
    <dbReference type="NCBI Taxonomy" id="1419482"/>
    <lineage>
        <taxon>Bacteria</taxon>
        <taxon>Pseudomonadati</taxon>
        <taxon>Bacteroidota</taxon>
        <taxon>Chitinophagia</taxon>
        <taxon>Chitinophagales</taxon>
        <taxon>Chitinophagaceae</taxon>
        <taxon>Chitinophaga</taxon>
    </lineage>
</organism>
<dbReference type="Pfam" id="PF08125">
    <property type="entry name" value="Mannitol_dh_C"/>
    <property type="match status" value="1"/>
</dbReference>
<proteinExistence type="predicted"/>
<dbReference type="InterPro" id="IPR013131">
    <property type="entry name" value="Mannitol_DH_N"/>
</dbReference>
<gene>
    <name evidence="5" type="ORF">SAMN05444266_1163</name>
</gene>
<feature type="domain" description="Mannitol dehydrogenase N-terminal" evidence="3">
    <location>
        <begin position="30"/>
        <end position="255"/>
    </location>
</feature>
<dbReference type="AlphaFoldDB" id="A0A1M7N2L3"/>
<dbReference type="Gene3D" id="3.40.50.720">
    <property type="entry name" value="NAD(P)-binding Rossmann-like Domain"/>
    <property type="match status" value="1"/>
</dbReference>
<keyword evidence="1" id="KW-0560">Oxidoreductase</keyword>
<dbReference type="InterPro" id="IPR036291">
    <property type="entry name" value="NAD(P)-bd_dom_sf"/>
</dbReference>
<dbReference type="PANTHER" id="PTHR30524:SF0">
    <property type="entry name" value="ALTRONATE OXIDOREDUCTASE-RELATED"/>
    <property type="match status" value="1"/>
</dbReference>
<dbReference type="InterPro" id="IPR008927">
    <property type="entry name" value="6-PGluconate_DH-like_C_sf"/>
</dbReference>
<evidence type="ECO:0000259" key="3">
    <source>
        <dbReference type="Pfam" id="PF01232"/>
    </source>
</evidence>
<dbReference type="EMBL" id="FRBL01000016">
    <property type="protein sequence ID" value="SHM97182.1"/>
    <property type="molecule type" value="Genomic_DNA"/>
</dbReference>
<feature type="domain" description="Mannitol dehydrogenase C-terminal" evidence="4">
    <location>
        <begin position="278"/>
        <end position="468"/>
    </location>
</feature>
<dbReference type="STRING" id="1419482.SAMN05444266_1163"/>
<dbReference type="InterPro" id="IPR013328">
    <property type="entry name" value="6PGD_dom2"/>
</dbReference>
<evidence type="ECO:0000313" key="5">
    <source>
        <dbReference type="EMBL" id="SHM97182.1"/>
    </source>
</evidence>
<dbReference type="PANTHER" id="PTHR30524">
    <property type="entry name" value="MANNITOL-1-PHOSPHATE 5-DEHYDROGENASE"/>
    <property type="match status" value="1"/>
</dbReference>
<protein>
    <submittedName>
        <fullName evidence="5">Tagaturonate reductase</fullName>
    </submittedName>
</protein>
<dbReference type="Pfam" id="PF01232">
    <property type="entry name" value="Mannitol_dh"/>
    <property type="match status" value="1"/>
</dbReference>
<name>A0A1M7N2L3_9BACT</name>
<sequence>MKLSKGVLPLLHDRDALQLPAADCFSLPERVLQFGTGVLLRGLPDFFIDKANKQGIFNGRVVVVKSTSRGTTAEFDNQDNLYTQCIRGVEGGKKVQQDIVNASISRVLTASTQWEQILACAASEDMQVVISNTTEVGIAYVEENVLQGVPSSFPGKLLAFLYKRYQHFNGSAGSGMVIVPTELLPDNGLLLKNIVEQLAAYNQLPAAFIQWLTTHNHFCNSLVDSIIPGAADIDCGYEDQLLIMSEAYRLWAIESGSERVREILSFAAADSGVVITPDINVFRELKLRQLNGAHTLSCGIAALAGIETVKAAMNNEAMAAYIEGLLLHEIIPAITDSNIRQDAAVRFAAAVQDRFRNPYIDHKWLSICGNFTSKLKTRVVPILLRYEQRMQQVPALIALGFAAHLLFMKQDHGLAVDDSFASYYKKLWQEHELPEVVKISLANSEHWGSDLSVLPGFSRTVTNMLQALIREGVNAYLERVAAEIIIS</sequence>
<dbReference type="GO" id="GO:0019592">
    <property type="term" value="P:mannitol catabolic process"/>
    <property type="evidence" value="ECO:0007669"/>
    <property type="project" value="TreeGrafter"/>
</dbReference>
<evidence type="ECO:0000259" key="4">
    <source>
        <dbReference type="Pfam" id="PF08125"/>
    </source>
</evidence>
<dbReference type="Proteomes" id="UP000184420">
    <property type="component" value="Unassembled WGS sequence"/>
</dbReference>
<dbReference type="GO" id="GO:0008926">
    <property type="term" value="F:mannitol-1-phosphate 5-dehydrogenase activity"/>
    <property type="evidence" value="ECO:0007669"/>
    <property type="project" value="TreeGrafter"/>
</dbReference>
<dbReference type="SUPFAM" id="SSF51735">
    <property type="entry name" value="NAD(P)-binding Rossmann-fold domains"/>
    <property type="match status" value="1"/>
</dbReference>
<evidence type="ECO:0000313" key="6">
    <source>
        <dbReference type="Proteomes" id="UP000184420"/>
    </source>
</evidence>
<keyword evidence="6" id="KW-1185">Reference proteome</keyword>
<reference evidence="5 6" key="1">
    <citation type="submission" date="2016-11" db="EMBL/GenBank/DDBJ databases">
        <authorList>
            <person name="Jaros S."/>
            <person name="Januszkiewicz K."/>
            <person name="Wedrychowicz H."/>
        </authorList>
    </citation>
    <scope>NUCLEOTIDE SEQUENCE [LARGE SCALE GENOMIC DNA]</scope>
    <source>
        <strain evidence="5 6">DSM 27406</strain>
    </source>
</reference>
<dbReference type="RefSeq" id="WP_073087733.1">
    <property type="nucleotide sequence ID" value="NZ_FRBL01000016.1"/>
</dbReference>
<keyword evidence="2" id="KW-0520">NAD</keyword>
<dbReference type="OrthoDB" id="9768714at2"/>
<evidence type="ECO:0000256" key="2">
    <source>
        <dbReference type="ARBA" id="ARBA00023027"/>
    </source>
</evidence>
<accession>A0A1M7N2L3</accession>
<evidence type="ECO:0000256" key="1">
    <source>
        <dbReference type="ARBA" id="ARBA00023002"/>
    </source>
</evidence>
<dbReference type="GO" id="GO:0005829">
    <property type="term" value="C:cytosol"/>
    <property type="evidence" value="ECO:0007669"/>
    <property type="project" value="TreeGrafter"/>
</dbReference>
<dbReference type="SUPFAM" id="SSF48179">
    <property type="entry name" value="6-phosphogluconate dehydrogenase C-terminal domain-like"/>
    <property type="match status" value="1"/>
</dbReference>